<feature type="domain" description="C2H2-type" evidence="2">
    <location>
        <begin position="60"/>
        <end position="86"/>
    </location>
</feature>
<dbReference type="Proteomes" id="UP000044602">
    <property type="component" value="Unassembled WGS sequence"/>
</dbReference>
<protein>
    <recommendedName>
        <fullName evidence="2">C2H2-type domain-containing protein</fullName>
    </recommendedName>
</protein>
<keyword evidence="4" id="KW-1185">Reference proteome</keyword>
<sequence length="339" mass="37503">MPTWDCPNCIAPCGDAKELVHHVVSSHLTGKTPASSSLLEKRKRQPSTIEDEEADRQLDFVCPFPRCEHKKQYPSKFNLLRHFFIHYPDSEDEYLRCPCCLKLKENLGALSAHWEKSCKRKLGKYDLIKEEERRRLEFFEDKKAEMGVRLTTALNEALFAPRKQARQGQPDASGRSRSGGEVDISFTAELCQSSSSKETAMPSARPQLGPSHEGFTNGAVSNPTSAVPQVSGTSKSNVGQACITSTDNIVLPDSDTTTASPVSAFASIHGILSTFDTSRSADPPFGDDYDSLEGGNRWWMTHETDLILGHHGEQMTDSDWSTDTGLEPWILNVSSHPSS</sequence>
<feature type="compositionally biased region" description="Polar residues" evidence="1">
    <location>
        <begin position="218"/>
        <end position="236"/>
    </location>
</feature>
<organism evidence="3 4">
    <name type="scientific">Verticillium longisporum</name>
    <name type="common">Verticillium dahliae var. longisporum</name>
    <dbReference type="NCBI Taxonomy" id="100787"/>
    <lineage>
        <taxon>Eukaryota</taxon>
        <taxon>Fungi</taxon>
        <taxon>Dikarya</taxon>
        <taxon>Ascomycota</taxon>
        <taxon>Pezizomycotina</taxon>
        <taxon>Sordariomycetes</taxon>
        <taxon>Hypocreomycetidae</taxon>
        <taxon>Glomerellales</taxon>
        <taxon>Plectosphaerellaceae</taxon>
        <taxon>Verticillium</taxon>
    </lineage>
</organism>
<dbReference type="AlphaFoldDB" id="A0A0G4LZX8"/>
<dbReference type="SMART" id="SM00355">
    <property type="entry name" value="ZnF_C2H2"/>
    <property type="match status" value="2"/>
</dbReference>
<gene>
    <name evidence="3" type="ORF">BN1708_004354</name>
</gene>
<dbReference type="InterPro" id="IPR013087">
    <property type="entry name" value="Znf_C2H2_type"/>
</dbReference>
<dbReference type="EMBL" id="CVQH01020307">
    <property type="protein sequence ID" value="CRK27135.1"/>
    <property type="molecule type" value="Genomic_DNA"/>
</dbReference>
<name>A0A0G4LZX8_VERLO</name>
<feature type="compositionally biased region" description="Polar residues" evidence="1">
    <location>
        <begin position="29"/>
        <end position="38"/>
    </location>
</feature>
<proteinExistence type="predicted"/>
<reference evidence="3 4" key="1">
    <citation type="submission" date="2015-05" db="EMBL/GenBank/DDBJ databases">
        <authorList>
            <person name="Wang D.B."/>
            <person name="Wang M."/>
        </authorList>
    </citation>
    <scope>NUCLEOTIDE SEQUENCE [LARGE SCALE GENOMIC DNA]</scope>
    <source>
        <strain evidence="3">VL1</strain>
    </source>
</reference>
<feature type="region of interest" description="Disordered" evidence="1">
    <location>
        <begin position="29"/>
        <end position="51"/>
    </location>
</feature>
<evidence type="ECO:0000259" key="2">
    <source>
        <dbReference type="SMART" id="SM00355"/>
    </source>
</evidence>
<evidence type="ECO:0000256" key="1">
    <source>
        <dbReference type="SAM" id="MobiDB-lite"/>
    </source>
</evidence>
<feature type="region of interest" description="Disordered" evidence="1">
    <location>
        <begin position="160"/>
        <end position="180"/>
    </location>
</feature>
<evidence type="ECO:0000313" key="3">
    <source>
        <dbReference type="EMBL" id="CRK27135.1"/>
    </source>
</evidence>
<feature type="region of interest" description="Disordered" evidence="1">
    <location>
        <begin position="195"/>
        <end position="236"/>
    </location>
</feature>
<accession>A0A0G4LZX8</accession>
<feature type="domain" description="C2H2-type" evidence="2">
    <location>
        <begin position="4"/>
        <end position="27"/>
    </location>
</feature>
<evidence type="ECO:0000313" key="4">
    <source>
        <dbReference type="Proteomes" id="UP000044602"/>
    </source>
</evidence>